<dbReference type="FunFam" id="1.10.472.10:FF:000001">
    <property type="entry name" value="G2/mitotic-specific cyclin"/>
    <property type="match status" value="1"/>
</dbReference>
<dbReference type="Gene3D" id="1.10.472.10">
    <property type="entry name" value="Cyclin-like"/>
    <property type="match status" value="2"/>
</dbReference>
<dbReference type="InterPro" id="IPR013763">
    <property type="entry name" value="Cyclin-like_dom"/>
</dbReference>
<evidence type="ECO:0000256" key="3">
    <source>
        <dbReference type="ARBA" id="ARBA00023306"/>
    </source>
</evidence>
<dbReference type="PANTHER" id="PTHR10177">
    <property type="entry name" value="CYCLINS"/>
    <property type="match status" value="1"/>
</dbReference>
<dbReference type="Pfam" id="PF00134">
    <property type="entry name" value="Cyclin_N"/>
    <property type="match status" value="1"/>
</dbReference>
<evidence type="ECO:0000256" key="1">
    <source>
        <dbReference type="ARBA" id="ARBA00022618"/>
    </source>
</evidence>
<dbReference type="InterPro" id="IPR046965">
    <property type="entry name" value="Cyclin_A/B-like"/>
</dbReference>
<keyword evidence="2 4" id="KW-0195">Cyclin</keyword>
<evidence type="ECO:0000256" key="4">
    <source>
        <dbReference type="RuleBase" id="RU000383"/>
    </source>
</evidence>
<feature type="region of interest" description="Disordered" evidence="5">
    <location>
        <begin position="53"/>
        <end position="77"/>
    </location>
</feature>
<organism evidence="8 9">
    <name type="scientific">Acanthoscelides obtectus</name>
    <name type="common">Bean weevil</name>
    <name type="synonym">Bruchus obtectus</name>
    <dbReference type="NCBI Taxonomy" id="200917"/>
    <lineage>
        <taxon>Eukaryota</taxon>
        <taxon>Metazoa</taxon>
        <taxon>Ecdysozoa</taxon>
        <taxon>Arthropoda</taxon>
        <taxon>Hexapoda</taxon>
        <taxon>Insecta</taxon>
        <taxon>Pterygota</taxon>
        <taxon>Neoptera</taxon>
        <taxon>Endopterygota</taxon>
        <taxon>Coleoptera</taxon>
        <taxon>Polyphaga</taxon>
        <taxon>Cucujiformia</taxon>
        <taxon>Chrysomeloidea</taxon>
        <taxon>Chrysomelidae</taxon>
        <taxon>Bruchinae</taxon>
        <taxon>Bruchini</taxon>
        <taxon>Acanthoscelides</taxon>
    </lineage>
</organism>
<dbReference type="InterPro" id="IPR006671">
    <property type="entry name" value="Cyclin_N"/>
</dbReference>
<dbReference type="OrthoDB" id="5590282at2759"/>
<feature type="domain" description="Cyclin-like" evidence="6">
    <location>
        <begin position="260"/>
        <end position="345"/>
    </location>
</feature>
<dbReference type="InterPro" id="IPR004367">
    <property type="entry name" value="Cyclin_C-dom"/>
</dbReference>
<comment type="caution">
    <text evidence="8">The sequence shown here is derived from an EMBL/GenBank/DDBJ whole genome shotgun (WGS) entry which is preliminary data.</text>
</comment>
<name>A0A9P0K644_ACAOB</name>
<dbReference type="InterPro" id="IPR036915">
    <property type="entry name" value="Cyclin-like_sf"/>
</dbReference>
<dbReference type="GO" id="GO:0005634">
    <property type="term" value="C:nucleus"/>
    <property type="evidence" value="ECO:0007669"/>
    <property type="project" value="UniProtKB-ARBA"/>
</dbReference>
<dbReference type="SUPFAM" id="SSF47954">
    <property type="entry name" value="Cyclin-like"/>
    <property type="match status" value="2"/>
</dbReference>
<evidence type="ECO:0000256" key="5">
    <source>
        <dbReference type="SAM" id="MobiDB-lite"/>
    </source>
</evidence>
<dbReference type="GO" id="GO:0044772">
    <property type="term" value="P:mitotic cell cycle phase transition"/>
    <property type="evidence" value="ECO:0007669"/>
    <property type="project" value="InterPro"/>
</dbReference>
<dbReference type="InterPro" id="IPR048258">
    <property type="entry name" value="Cyclins_cyclin-box"/>
</dbReference>
<evidence type="ECO:0000256" key="2">
    <source>
        <dbReference type="ARBA" id="ARBA00023127"/>
    </source>
</evidence>
<keyword evidence="9" id="KW-1185">Reference proteome</keyword>
<accession>A0A9P0K644</accession>
<sequence>MATFKIREDAENIRPYENKMKKVTAAEPNEKKKKNFLDNKAKVQGLKVEVSNKMKPGAKNARIVKNKENQKPKQREVKEPLNHVSKDLLVQLAETTADLEKPEKKTEKENKVDFSLDLLHNHEYRLDIVNYLKDLEATYPRPKPNYMSLQSDLSWATRSILIDWLASVSDEYKFADESFHLSVNYIDRFLSQISVVRSKFQLVGAAAMMIATKMEEYYPLDATEWSYLTGDAFTSGQVLKMEKLILKVLNFITRPPTISEFIKRFCSIAEIDRATECFAMYISDLVLLEGSDYVEQFPSKLAAASIALARYNVRKDKKAPWPTKLKQLSGYTLKELSPVIKRQYKTLEESPRKQQQAIQSKYASSKYHFVAQYQPRKLELEDFEIED</sequence>
<feature type="domain" description="Cyclin-like" evidence="6">
    <location>
        <begin position="163"/>
        <end position="247"/>
    </location>
</feature>
<evidence type="ECO:0000259" key="6">
    <source>
        <dbReference type="SMART" id="SM00385"/>
    </source>
</evidence>
<feature type="domain" description="Cyclin C-terminal" evidence="7">
    <location>
        <begin position="256"/>
        <end position="376"/>
    </location>
</feature>
<gene>
    <name evidence="8" type="ORF">ACAOBT_LOCUS7244</name>
</gene>
<dbReference type="GO" id="GO:0016538">
    <property type="term" value="F:cyclin-dependent protein serine/threonine kinase regulator activity"/>
    <property type="evidence" value="ECO:0007669"/>
    <property type="project" value="InterPro"/>
</dbReference>
<feature type="compositionally biased region" description="Basic and acidic residues" evidence="5">
    <location>
        <begin position="65"/>
        <end position="77"/>
    </location>
</feature>
<protein>
    <submittedName>
        <fullName evidence="8">Uncharacterized protein</fullName>
    </submittedName>
</protein>
<dbReference type="Proteomes" id="UP001152888">
    <property type="component" value="Unassembled WGS sequence"/>
</dbReference>
<proteinExistence type="inferred from homology"/>
<dbReference type="AlphaFoldDB" id="A0A9P0K644"/>
<dbReference type="SMART" id="SM00385">
    <property type="entry name" value="CYCLIN"/>
    <property type="match status" value="2"/>
</dbReference>
<keyword evidence="1" id="KW-0132">Cell division</keyword>
<dbReference type="EMBL" id="CAKOFQ010006741">
    <property type="protein sequence ID" value="CAH1967147.1"/>
    <property type="molecule type" value="Genomic_DNA"/>
</dbReference>
<dbReference type="SMART" id="SM01332">
    <property type="entry name" value="Cyclin_C"/>
    <property type="match status" value="1"/>
</dbReference>
<dbReference type="PROSITE" id="PS00292">
    <property type="entry name" value="CYCLINS"/>
    <property type="match status" value="1"/>
</dbReference>
<dbReference type="Pfam" id="PF02984">
    <property type="entry name" value="Cyclin_C"/>
    <property type="match status" value="1"/>
</dbReference>
<dbReference type="GO" id="GO:0051301">
    <property type="term" value="P:cell division"/>
    <property type="evidence" value="ECO:0007669"/>
    <property type="project" value="UniProtKB-KW"/>
</dbReference>
<keyword evidence="3" id="KW-0131">Cell cycle</keyword>
<comment type="similarity">
    <text evidence="4">Belongs to the cyclin family.</text>
</comment>
<dbReference type="InterPro" id="IPR039361">
    <property type="entry name" value="Cyclin"/>
</dbReference>
<dbReference type="PIRSF" id="PIRSF001771">
    <property type="entry name" value="Cyclin_A_B_D_E"/>
    <property type="match status" value="1"/>
</dbReference>
<evidence type="ECO:0000259" key="7">
    <source>
        <dbReference type="SMART" id="SM01332"/>
    </source>
</evidence>
<reference evidence="8" key="1">
    <citation type="submission" date="2022-03" db="EMBL/GenBank/DDBJ databases">
        <authorList>
            <person name="Sayadi A."/>
        </authorList>
    </citation>
    <scope>NUCLEOTIDE SEQUENCE</scope>
</reference>
<evidence type="ECO:0000313" key="9">
    <source>
        <dbReference type="Proteomes" id="UP001152888"/>
    </source>
</evidence>
<evidence type="ECO:0000313" key="8">
    <source>
        <dbReference type="EMBL" id="CAH1967147.1"/>
    </source>
</evidence>